<name>A0AAE1DJB4_9GAST</name>
<dbReference type="EMBL" id="JAWDGP010003613">
    <property type="protein sequence ID" value="KAK3772592.1"/>
    <property type="molecule type" value="Genomic_DNA"/>
</dbReference>
<reference evidence="1" key="1">
    <citation type="journal article" date="2023" name="G3 (Bethesda)">
        <title>A reference genome for the long-term kleptoplast-retaining sea slug Elysia crispata morphotype clarki.</title>
        <authorList>
            <person name="Eastman K.E."/>
            <person name="Pendleton A.L."/>
            <person name="Shaikh M.A."/>
            <person name="Suttiyut T."/>
            <person name="Ogas R."/>
            <person name="Tomko P."/>
            <person name="Gavelis G."/>
            <person name="Widhalm J.R."/>
            <person name="Wisecaver J.H."/>
        </authorList>
    </citation>
    <scope>NUCLEOTIDE SEQUENCE</scope>
    <source>
        <strain evidence="1">ECLA1</strain>
    </source>
</reference>
<dbReference type="AlphaFoldDB" id="A0AAE1DJB4"/>
<evidence type="ECO:0000313" key="1">
    <source>
        <dbReference type="EMBL" id="KAK3772592.1"/>
    </source>
</evidence>
<dbReference type="Proteomes" id="UP001283361">
    <property type="component" value="Unassembled WGS sequence"/>
</dbReference>
<accession>A0AAE1DJB4</accession>
<keyword evidence="2" id="KW-1185">Reference proteome</keyword>
<organism evidence="1 2">
    <name type="scientific">Elysia crispata</name>
    <name type="common">lettuce slug</name>
    <dbReference type="NCBI Taxonomy" id="231223"/>
    <lineage>
        <taxon>Eukaryota</taxon>
        <taxon>Metazoa</taxon>
        <taxon>Spiralia</taxon>
        <taxon>Lophotrochozoa</taxon>
        <taxon>Mollusca</taxon>
        <taxon>Gastropoda</taxon>
        <taxon>Heterobranchia</taxon>
        <taxon>Euthyneura</taxon>
        <taxon>Panpulmonata</taxon>
        <taxon>Sacoglossa</taxon>
        <taxon>Placobranchoidea</taxon>
        <taxon>Plakobranchidae</taxon>
        <taxon>Elysia</taxon>
    </lineage>
</organism>
<sequence length="89" mass="10336">MAGNQLFSTQEEKMIPPWKLLKHAITEACSSDECDIPLASLRRAVSVAKVYRIYEETYKDCERASLDKHRRISDVEFNLASHRPKKRPM</sequence>
<protein>
    <submittedName>
        <fullName evidence="1">Uncharacterized protein</fullName>
    </submittedName>
</protein>
<proteinExistence type="predicted"/>
<evidence type="ECO:0000313" key="2">
    <source>
        <dbReference type="Proteomes" id="UP001283361"/>
    </source>
</evidence>
<comment type="caution">
    <text evidence="1">The sequence shown here is derived from an EMBL/GenBank/DDBJ whole genome shotgun (WGS) entry which is preliminary data.</text>
</comment>
<gene>
    <name evidence="1" type="ORF">RRG08_027329</name>
</gene>